<dbReference type="PANTHER" id="PTHR41771">
    <property type="entry name" value="MEMBRANE PROTEIN-RELATED"/>
    <property type="match status" value="1"/>
</dbReference>
<gene>
    <name evidence="2" type="ORF">H9856_05500</name>
</gene>
<keyword evidence="1" id="KW-0472">Membrane</keyword>
<reference evidence="2" key="1">
    <citation type="journal article" date="2021" name="PeerJ">
        <title>Extensive microbial diversity within the chicken gut microbiome revealed by metagenomics and culture.</title>
        <authorList>
            <person name="Gilroy R."/>
            <person name="Ravi A."/>
            <person name="Getino M."/>
            <person name="Pursley I."/>
            <person name="Horton D.L."/>
            <person name="Alikhan N.F."/>
            <person name="Baker D."/>
            <person name="Gharbi K."/>
            <person name="Hall N."/>
            <person name="Watson M."/>
            <person name="Adriaenssens E.M."/>
            <person name="Foster-Nyarko E."/>
            <person name="Jarju S."/>
            <person name="Secka A."/>
            <person name="Antonio M."/>
            <person name="Oren A."/>
            <person name="Chaudhuri R.R."/>
            <person name="La Ragione R."/>
            <person name="Hildebrand F."/>
            <person name="Pallen M.J."/>
        </authorList>
    </citation>
    <scope>NUCLEOTIDE SEQUENCE</scope>
    <source>
        <strain evidence="2">ChiSxjej3B15-572</strain>
    </source>
</reference>
<dbReference type="Pfam" id="PF07907">
    <property type="entry name" value="YibE_F"/>
    <property type="match status" value="1"/>
</dbReference>
<keyword evidence="1" id="KW-1133">Transmembrane helix</keyword>
<sequence length="370" mass="40823">MRQLWVDHRQKFLLAIFLVIAGVFLMFFVSHDQSLYRQPIGRVITVHETSRRKTTDEFKNVDYQMTQRLTVKVMNGLYQGKIVTVNNRYSKSGALDQHYRVGQEGFLTQINHGRHGWSASMNGLKRDTILVFLLWLALSLLILLLGSAGARAALSVVINFGLLLGAISIDLSLQASHVVLIFSILAVIFTVVTLLLVFGANLQSMVAIIVTLLATFVSLGICLLAMMWTNQKGIYYESMQYVTQNPRTLFIAEILLGSLGAVMDESSDVVATIFELKRVDQAADFSKLFKAGMQVGKSVMGPLINVLLLIFFASTFTCALLYLKNGNSWGYTFDMSMCLGMVQSLAAGIGIVINVPLISGLAAYLLGRGD</sequence>
<dbReference type="PANTHER" id="PTHR41771:SF1">
    <property type="entry name" value="MEMBRANE PROTEIN"/>
    <property type="match status" value="1"/>
</dbReference>
<organism evidence="2 3">
    <name type="scientific">Candidatus Limosilactobacillus merdigallinarum</name>
    <dbReference type="NCBI Taxonomy" id="2838652"/>
    <lineage>
        <taxon>Bacteria</taxon>
        <taxon>Bacillati</taxon>
        <taxon>Bacillota</taxon>
        <taxon>Bacilli</taxon>
        <taxon>Lactobacillales</taxon>
        <taxon>Lactobacillaceae</taxon>
        <taxon>Limosilactobacillus</taxon>
    </lineage>
</organism>
<evidence type="ECO:0000256" key="1">
    <source>
        <dbReference type="SAM" id="Phobius"/>
    </source>
</evidence>
<keyword evidence="1" id="KW-0812">Transmembrane</keyword>
<feature type="transmembrane region" description="Helical" evidence="1">
    <location>
        <begin position="12"/>
        <end position="29"/>
    </location>
</feature>
<feature type="transmembrane region" description="Helical" evidence="1">
    <location>
        <begin position="303"/>
        <end position="323"/>
    </location>
</feature>
<feature type="transmembrane region" description="Helical" evidence="1">
    <location>
        <begin position="128"/>
        <end position="146"/>
    </location>
</feature>
<feature type="transmembrane region" description="Helical" evidence="1">
    <location>
        <begin position="206"/>
        <end position="229"/>
    </location>
</feature>
<dbReference type="EMBL" id="DXFH01000022">
    <property type="protein sequence ID" value="HIX35832.1"/>
    <property type="molecule type" value="Genomic_DNA"/>
</dbReference>
<accession>A0A9D1VII1</accession>
<dbReference type="AlphaFoldDB" id="A0A9D1VII1"/>
<proteinExistence type="predicted"/>
<dbReference type="InterPro" id="IPR012507">
    <property type="entry name" value="YibE_F"/>
</dbReference>
<feature type="transmembrane region" description="Helical" evidence="1">
    <location>
        <begin position="343"/>
        <end position="366"/>
    </location>
</feature>
<reference evidence="2" key="2">
    <citation type="submission" date="2021-04" db="EMBL/GenBank/DDBJ databases">
        <authorList>
            <person name="Gilroy R."/>
        </authorList>
    </citation>
    <scope>NUCLEOTIDE SEQUENCE</scope>
    <source>
        <strain evidence="2">ChiSxjej3B15-572</strain>
    </source>
</reference>
<evidence type="ECO:0000313" key="3">
    <source>
        <dbReference type="Proteomes" id="UP000824231"/>
    </source>
</evidence>
<dbReference type="Proteomes" id="UP000824231">
    <property type="component" value="Unassembled WGS sequence"/>
</dbReference>
<feature type="transmembrane region" description="Helical" evidence="1">
    <location>
        <begin position="178"/>
        <end position="200"/>
    </location>
</feature>
<feature type="transmembrane region" description="Helical" evidence="1">
    <location>
        <begin position="152"/>
        <end position="171"/>
    </location>
</feature>
<comment type="caution">
    <text evidence="2">The sequence shown here is derived from an EMBL/GenBank/DDBJ whole genome shotgun (WGS) entry which is preliminary data.</text>
</comment>
<evidence type="ECO:0000313" key="2">
    <source>
        <dbReference type="EMBL" id="HIX35832.1"/>
    </source>
</evidence>
<protein>
    <submittedName>
        <fullName evidence="2">YibE/F family protein</fullName>
    </submittedName>
</protein>
<name>A0A9D1VII1_9LACO</name>